<proteinExistence type="predicted"/>
<feature type="signal peptide" evidence="1">
    <location>
        <begin position="1"/>
        <end position="26"/>
    </location>
</feature>
<feature type="domain" description="Tail specific protease" evidence="2">
    <location>
        <begin position="233"/>
        <end position="440"/>
    </location>
</feature>
<dbReference type="GO" id="GO:0030288">
    <property type="term" value="C:outer membrane-bounded periplasmic space"/>
    <property type="evidence" value="ECO:0007669"/>
    <property type="project" value="TreeGrafter"/>
</dbReference>
<dbReference type="OrthoDB" id="6397760at2"/>
<dbReference type="InterPro" id="IPR029045">
    <property type="entry name" value="ClpP/crotonase-like_dom_sf"/>
</dbReference>
<organism evidence="3 4">
    <name type="scientific">Prauserella flavalba</name>
    <dbReference type="NCBI Taxonomy" id="1477506"/>
    <lineage>
        <taxon>Bacteria</taxon>
        <taxon>Bacillati</taxon>
        <taxon>Actinomycetota</taxon>
        <taxon>Actinomycetes</taxon>
        <taxon>Pseudonocardiales</taxon>
        <taxon>Pseudonocardiaceae</taxon>
        <taxon>Prauserella</taxon>
    </lineage>
</organism>
<dbReference type="Pfam" id="PF03572">
    <property type="entry name" value="Peptidase_S41"/>
    <property type="match status" value="1"/>
</dbReference>
<accession>A0A318LN93</accession>
<dbReference type="Gene3D" id="3.30.750.44">
    <property type="match status" value="1"/>
</dbReference>
<dbReference type="AlphaFoldDB" id="A0A318LN93"/>
<dbReference type="InterPro" id="IPR005151">
    <property type="entry name" value="Tail-specific_protease"/>
</dbReference>
<evidence type="ECO:0000313" key="4">
    <source>
        <dbReference type="Proteomes" id="UP000247892"/>
    </source>
</evidence>
<dbReference type="Gene3D" id="3.90.226.10">
    <property type="entry name" value="2-enoyl-CoA Hydratase, Chain A, domain 1"/>
    <property type="match status" value="1"/>
</dbReference>
<name>A0A318LN93_9PSEU</name>
<evidence type="ECO:0000256" key="1">
    <source>
        <dbReference type="SAM" id="SignalP"/>
    </source>
</evidence>
<comment type="caution">
    <text evidence="3">The sequence shown here is derived from an EMBL/GenBank/DDBJ whole genome shotgun (WGS) entry which is preliminary data.</text>
</comment>
<dbReference type="SUPFAM" id="SSF52096">
    <property type="entry name" value="ClpP/crotonase"/>
    <property type="match status" value="1"/>
</dbReference>
<dbReference type="EMBL" id="MASU01000005">
    <property type="protein sequence ID" value="PXY35841.1"/>
    <property type="molecule type" value="Genomic_DNA"/>
</dbReference>
<gene>
    <name evidence="3" type="ORF">BA062_10225</name>
</gene>
<dbReference type="GO" id="GO:0004175">
    <property type="term" value="F:endopeptidase activity"/>
    <property type="evidence" value="ECO:0007669"/>
    <property type="project" value="TreeGrafter"/>
</dbReference>
<dbReference type="Proteomes" id="UP000247892">
    <property type="component" value="Unassembled WGS sequence"/>
</dbReference>
<protein>
    <recommendedName>
        <fullName evidence="2">Tail specific protease domain-containing protein</fullName>
    </recommendedName>
</protein>
<dbReference type="SMART" id="SM00245">
    <property type="entry name" value="TSPc"/>
    <property type="match status" value="1"/>
</dbReference>
<dbReference type="GO" id="GO:0007165">
    <property type="term" value="P:signal transduction"/>
    <property type="evidence" value="ECO:0007669"/>
    <property type="project" value="TreeGrafter"/>
</dbReference>
<keyword evidence="4" id="KW-1185">Reference proteome</keyword>
<sequence>MGHRRGGRRMRTAAALGMAALAVVSAAVPVSGVDGVDGVDGVWRGEGYGTVISIGNGALTGYDITAVSCLPGALRGERTGPRTFRTADGLVATVRPHGRNRARLTFDGMLGARTLTRLPALPSPCTTPPPDGPLPVFDTFWHTYAENYPFFTAKGVNWRAEGERARSRITEDTTPDELYGVLCGLLRPLHDAHTGLLASGHEPCVNTRPGTPDYAGDPALRGRIAEVTDANLGAMELRRFADGKLVYADLPDGMGYLRVTGFTGYTDAGTFAADRAELDRALDAIFTPTRVRGLPGLILDLRVNGGGADPLGLRLAARLTDTPHFAYAKRARDDAHDPASFTTPEPFFVHPYRGPRYGGPLAVLIGSLDVSAGETFVQALTNRSPRPVLIGQNTQGVYSDTMYRALPGRDWRAVVPNEEYLTSEGNTYDGTGIPPDVRVPVFTEAELSAGRDSALAEARRLLATESPQ</sequence>
<dbReference type="CDD" id="cd07563">
    <property type="entry name" value="Peptidase_S41_IRBP"/>
    <property type="match status" value="1"/>
</dbReference>
<keyword evidence="1" id="KW-0732">Signal</keyword>
<evidence type="ECO:0000259" key="2">
    <source>
        <dbReference type="SMART" id="SM00245"/>
    </source>
</evidence>
<feature type="chain" id="PRO_5039166758" description="Tail specific protease domain-containing protein" evidence="1">
    <location>
        <begin position="27"/>
        <end position="468"/>
    </location>
</feature>
<dbReference type="GO" id="GO:0008236">
    <property type="term" value="F:serine-type peptidase activity"/>
    <property type="evidence" value="ECO:0007669"/>
    <property type="project" value="InterPro"/>
</dbReference>
<reference evidence="3 4" key="1">
    <citation type="submission" date="2016-07" db="EMBL/GenBank/DDBJ databases">
        <title>Draft genome sequence of Prauserella sp. YIM 121212, isolated from alkaline soil.</title>
        <authorList>
            <person name="Ruckert C."/>
            <person name="Albersmeier A."/>
            <person name="Jiang C.-L."/>
            <person name="Jiang Y."/>
            <person name="Kalinowski J."/>
            <person name="Schneider O."/>
            <person name="Winkler A."/>
            <person name="Zotchev S.B."/>
        </authorList>
    </citation>
    <scope>NUCLEOTIDE SEQUENCE [LARGE SCALE GENOMIC DNA]</scope>
    <source>
        <strain evidence="3 4">YIM 121212</strain>
    </source>
</reference>
<evidence type="ECO:0000313" key="3">
    <source>
        <dbReference type="EMBL" id="PXY35841.1"/>
    </source>
</evidence>
<dbReference type="PANTHER" id="PTHR32060:SF30">
    <property type="entry name" value="CARBOXY-TERMINAL PROCESSING PROTEASE CTPA"/>
    <property type="match status" value="1"/>
</dbReference>
<dbReference type="PANTHER" id="PTHR32060">
    <property type="entry name" value="TAIL-SPECIFIC PROTEASE"/>
    <property type="match status" value="1"/>
</dbReference>
<dbReference type="GO" id="GO:0006508">
    <property type="term" value="P:proteolysis"/>
    <property type="evidence" value="ECO:0007669"/>
    <property type="project" value="InterPro"/>
</dbReference>